<dbReference type="Proteomes" id="UP000238823">
    <property type="component" value="Unassembled WGS sequence"/>
</dbReference>
<dbReference type="RefSeq" id="WP_106090467.1">
    <property type="nucleotide sequence ID" value="NZ_PVNL01000066.1"/>
</dbReference>
<comment type="caution">
    <text evidence="2">The sequence shown here is derived from an EMBL/GenBank/DDBJ whole genome shotgun (WGS) entry which is preliminary data.</text>
</comment>
<evidence type="ECO:0000313" key="3">
    <source>
        <dbReference type="Proteomes" id="UP000238823"/>
    </source>
</evidence>
<gene>
    <name evidence="2" type="ORF">ENSA7_34830</name>
</gene>
<dbReference type="AlphaFoldDB" id="A0A2S9YP00"/>
<protein>
    <recommendedName>
        <fullName evidence="1">FtsH ternary system domain-containing protein</fullName>
    </recommendedName>
</protein>
<dbReference type="InterPro" id="IPR045484">
    <property type="entry name" value="fvmX5"/>
</dbReference>
<dbReference type="OrthoDB" id="5382007at2"/>
<accession>A0A2S9YP00</accession>
<proteinExistence type="predicted"/>
<name>A0A2S9YP00_9BACT</name>
<evidence type="ECO:0000259" key="1">
    <source>
        <dbReference type="Pfam" id="PF20003"/>
    </source>
</evidence>
<evidence type="ECO:0000313" key="2">
    <source>
        <dbReference type="EMBL" id="PRQ06823.1"/>
    </source>
</evidence>
<dbReference type="Pfam" id="PF20003">
    <property type="entry name" value="fvmX5"/>
    <property type="match status" value="1"/>
</dbReference>
<dbReference type="EMBL" id="PVNL01000066">
    <property type="protein sequence ID" value="PRQ06823.1"/>
    <property type="molecule type" value="Genomic_DNA"/>
</dbReference>
<organism evidence="2 3">
    <name type="scientific">Enhygromyxa salina</name>
    <dbReference type="NCBI Taxonomy" id="215803"/>
    <lineage>
        <taxon>Bacteria</taxon>
        <taxon>Pseudomonadati</taxon>
        <taxon>Myxococcota</taxon>
        <taxon>Polyangia</taxon>
        <taxon>Nannocystales</taxon>
        <taxon>Nannocystaceae</taxon>
        <taxon>Enhygromyxa</taxon>
    </lineage>
</organism>
<reference evidence="2 3" key="1">
    <citation type="submission" date="2018-03" db="EMBL/GenBank/DDBJ databases">
        <title>Draft Genome Sequences of the Obligatory Marine Myxobacteria Enhygromyxa salina SWB007.</title>
        <authorList>
            <person name="Poehlein A."/>
            <person name="Moghaddam J.A."/>
            <person name="Harms H."/>
            <person name="Alanjari M."/>
            <person name="Koenig G.M."/>
            <person name="Daniel R."/>
            <person name="Schaeberle T.F."/>
        </authorList>
    </citation>
    <scope>NUCLEOTIDE SEQUENCE [LARGE SCALE GENOMIC DNA]</scope>
    <source>
        <strain evidence="2 3">SWB007</strain>
    </source>
</reference>
<feature type="domain" description="FtsH ternary system" evidence="1">
    <location>
        <begin position="1"/>
        <end position="187"/>
    </location>
</feature>
<sequence>MSRAYRIRISESLRRHVKVDDGIQSKLEILDILSPDQTAALLERELKAAGFEPRDDGQWVRVDDQGVEVRVDPKQSTVTVSASADRELELHREKVVSAVAENDATTRERGRQALETELEAEAAERQKDLQAEVTAKLEGKLGDLRRELDQISNRVTAEALKQKAASMGEVQEISEDPDTGSLTIRIKL</sequence>